<gene>
    <name evidence="1" type="ORF">AY555_10310</name>
    <name evidence="2" type="ORF">AY555_11425</name>
</gene>
<accession>A0A145VSY8</accession>
<organism evidence="2 3">
    <name type="scientific">Haematospirillum jordaniae</name>
    <dbReference type="NCBI Taxonomy" id="1549855"/>
    <lineage>
        <taxon>Bacteria</taxon>
        <taxon>Pseudomonadati</taxon>
        <taxon>Pseudomonadota</taxon>
        <taxon>Alphaproteobacteria</taxon>
        <taxon>Rhodospirillales</taxon>
        <taxon>Novispirillaceae</taxon>
        <taxon>Haematospirillum</taxon>
    </lineage>
</organism>
<keyword evidence="3" id="KW-1185">Reference proteome</keyword>
<keyword evidence="2" id="KW-0614">Plasmid</keyword>
<dbReference type="GeneID" id="53317755"/>
<dbReference type="Proteomes" id="UP000076066">
    <property type="component" value="Plasmid unnamed 2"/>
</dbReference>
<sequence length="129" mass="13988">MPRAKLAIGRSLGLAVVAARQTVERIIKQLGDATARKWLMIFGSALTLNGRSPSTDDFMADPARPAWWLTIPAVEGLPVRTEIDAHTNTGVVAASRYQATVREFVAIPGSKLAHLGWQRFTAPIANALR</sequence>
<dbReference type="KEGG" id="hjo:AY555_11425"/>
<dbReference type="KEGG" id="hjo:AY555_10310"/>
<dbReference type="EMBL" id="CP014527">
    <property type="protein sequence ID" value="AMW35766.1"/>
    <property type="molecule type" value="Genomic_DNA"/>
</dbReference>
<geneLocation type="plasmid" evidence="2 3">
    <name>unnamed 2</name>
</geneLocation>
<reference evidence="2 3" key="1">
    <citation type="submission" date="2016-02" db="EMBL/GenBank/DDBJ databases">
        <title>Complete Genome of H5569, the type strain of the newly described species Haematospirillium jordaniae.</title>
        <authorList>
            <person name="Nicholson A.C."/>
            <person name="Humrighouse B.W."/>
            <person name="Loparov V."/>
            <person name="McQuiston J.R."/>
        </authorList>
    </citation>
    <scope>NUCLEOTIDE SEQUENCE [LARGE SCALE GENOMIC DNA]</scope>
    <source>
        <strain evidence="2 3">H5569</strain>
        <plasmid evidence="3">Plasmid unnamed 2</plasmid>
        <plasmid evidence="2">unnamed 2</plasmid>
    </source>
</reference>
<evidence type="ECO:0000313" key="2">
    <source>
        <dbReference type="EMBL" id="AMW35960.1"/>
    </source>
</evidence>
<dbReference type="EMBL" id="CP014527">
    <property type="protein sequence ID" value="AMW35960.1"/>
    <property type="molecule type" value="Genomic_DNA"/>
</dbReference>
<dbReference type="RefSeq" id="WP_066137037.1">
    <property type="nucleotide sequence ID" value="NZ_CP014527.1"/>
</dbReference>
<protein>
    <submittedName>
        <fullName evidence="2">Uncharacterized protein</fullName>
    </submittedName>
</protein>
<evidence type="ECO:0000313" key="1">
    <source>
        <dbReference type="EMBL" id="AMW35766.1"/>
    </source>
</evidence>
<proteinExistence type="predicted"/>
<name>A0A145VSY8_9PROT</name>
<evidence type="ECO:0000313" key="3">
    <source>
        <dbReference type="Proteomes" id="UP000076066"/>
    </source>
</evidence>
<dbReference type="AlphaFoldDB" id="A0A145VSY8"/>